<dbReference type="RefSeq" id="WP_084602017.1">
    <property type="nucleotide sequence ID" value="NZ_FQXH01000021.1"/>
</dbReference>
<evidence type="ECO:0000256" key="5">
    <source>
        <dbReference type="ARBA" id="ARBA00022692"/>
    </source>
</evidence>
<keyword evidence="11 13" id="KW-1208">Phospholipid metabolism</keyword>
<dbReference type="EMBL" id="FQXH01000021">
    <property type="protein sequence ID" value="SHH38976.1"/>
    <property type="molecule type" value="Genomic_DNA"/>
</dbReference>
<dbReference type="Pfam" id="PF13091">
    <property type="entry name" value="PLDc_2"/>
    <property type="match status" value="2"/>
</dbReference>
<dbReference type="GO" id="GO:0008808">
    <property type="term" value="F:cardiolipin synthase activity"/>
    <property type="evidence" value="ECO:0007669"/>
    <property type="project" value="UniProtKB-UniRule"/>
</dbReference>
<evidence type="ECO:0000256" key="13">
    <source>
        <dbReference type="HAMAP-Rule" id="MF_01916"/>
    </source>
</evidence>
<dbReference type="InterPro" id="IPR001736">
    <property type="entry name" value="PLipase_D/transphosphatidylase"/>
</dbReference>
<reference evidence="17" key="1">
    <citation type="submission" date="2016-11" db="EMBL/GenBank/DDBJ databases">
        <authorList>
            <person name="Varghese N."/>
            <person name="Submissions S."/>
        </authorList>
    </citation>
    <scope>NUCLEOTIDE SEQUENCE [LARGE SCALE GENOMIC DNA]</scope>
    <source>
        <strain evidence="17">DSM 15285</strain>
    </source>
</reference>
<evidence type="ECO:0000256" key="2">
    <source>
        <dbReference type="ARBA" id="ARBA00022475"/>
    </source>
</evidence>
<dbReference type="CDD" id="cd09112">
    <property type="entry name" value="PLDc_CLS_2"/>
    <property type="match status" value="1"/>
</dbReference>
<dbReference type="SUPFAM" id="SSF56024">
    <property type="entry name" value="Phospholipase D/nuclease"/>
    <property type="match status" value="2"/>
</dbReference>
<dbReference type="FunFam" id="3.30.870.10:FF:000021">
    <property type="entry name" value="Cardiolipin synthase"/>
    <property type="match status" value="1"/>
</dbReference>
<organism evidence="16 17">
    <name type="scientific">Tepidibacter thalassicus DSM 15285</name>
    <dbReference type="NCBI Taxonomy" id="1123350"/>
    <lineage>
        <taxon>Bacteria</taxon>
        <taxon>Bacillati</taxon>
        <taxon>Bacillota</taxon>
        <taxon>Clostridia</taxon>
        <taxon>Peptostreptococcales</taxon>
        <taxon>Peptostreptococcaceae</taxon>
        <taxon>Tepidibacter</taxon>
    </lineage>
</organism>
<dbReference type="NCBIfam" id="TIGR04265">
    <property type="entry name" value="bac_cardiolipin"/>
    <property type="match status" value="1"/>
</dbReference>
<evidence type="ECO:0000259" key="15">
    <source>
        <dbReference type="PROSITE" id="PS50035"/>
    </source>
</evidence>
<comment type="catalytic activity">
    <reaction evidence="13">
        <text>2 a 1,2-diacyl-sn-glycero-3-phospho-(1'-sn-glycerol) = a cardiolipin + glycerol</text>
        <dbReference type="Rhea" id="RHEA:31451"/>
        <dbReference type="ChEBI" id="CHEBI:17754"/>
        <dbReference type="ChEBI" id="CHEBI:62237"/>
        <dbReference type="ChEBI" id="CHEBI:64716"/>
    </reaction>
</comment>
<dbReference type="CDD" id="cd09110">
    <property type="entry name" value="PLDc_CLS_1"/>
    <property type="match status" value="1"/>
</dbReference>
<protein>
    <recommendedName>
        <fullName evidence="13 14">Cardiolipin synthase</fullName>
        <shortName evidence="13">CL synthase</shortName>
        <ecNumber evidence="13 14">2.7.8.-</ecNumber>
    </recommendedName>
</protein>
<evidence type="ECO:0000313" key="17">
    <source>
        <dbReference type="Proteomes" id="UP000242520"/>
    </source>
</evidence>
<evidence type="ECO:0000256" key="14">
    <source>
        <dbReference type="NCBIfam" id="TIGR04265"/>
    </source>
</evidence>
<dbReference type="SMART" id="SM00155">
    <property type="entry name" value="PLDc"/>
    <property type="match status" value="2"/>
</dbReference>
<keyword evidence="6" id="KW-0677">Repeat</keyword>
<proteinExistence type="inferred from homology"/>
<feature type="active site" evidence="13">
    <location>
        <position position="416"/>
    </location>
</feature>
<dbReference type="InterPro" id="IPR025202">
    <property type="entry name" value="PLD-like_dom"/>
</dbReference>
<keyword evidence="2 13" id="KW-1003">Cell membrane</keyword>
<sequence>MVHIVDSLLWVFGIVFTISAVFASVVIFLENRDPSKTIAWLLLFVLFPLGGFVIYLFFGQNIRKKKIFKTQKIFSEIKSTRLFKSLEEFENLISIEKQAIIENLIFTDLGMENKKRVINLLLNTGRAPFTLNNKVEIFTNGDEKFNQLLKDLKNAKHHIHMEYYIIKDSDIGNKIKDVLIQKSKEGIKIRILYDDVGCWRLWFKRSFFNEMKKANIEIYPFLPSYFPFFNRKVNYRNHRKIVVIDGKIGYTGGINIGDEYLGKNKKFGFWRDTHMKIEGEAVYMLQLTFLLDWYFASNKRVFDEKYFPSISYKGDSIVQIVASGPDSDWEAIHQAYFTAISQAKKRIYIQTPYFIPDESILMALKTAALSGTDVRIIFPSIPDHRIVYSASLSYFKDILKSGGRVYLYKKGFIHSKVLLIDDDIASVGTANMDLRSFMINFEINGFIYDKKVIKRLEEDFMQDIKDSEEIDYYKYINRSMIQKIKESAARLFSPIL</sequence>
<feature type="transmembrane region" description="Helical" evidence="13">
    <location>
        <begin position="40"/>
        <end position="58"/>
    </location>
</feature>
<evidence type="ECO:0000256" key="11">
    <source>
        <dbReference type="ARBA" id="ARBA00023264"/>
    </source>
</evidence>
<dbReference type="GO" id="GO:0032049">
    <property type="term" value="P:cardiolipin biosynthetic process"/>
    <property type="evidence" value="ECO:0007669"/>
    <property type="project" value="UniProtKB-UniRule"/>
</dbReference>
<evidence type="ECO:0000256" key="6">
    <source>
        <dbReference type="ARBA" id="ARBA00022737"/>
    </source>
</evidence>
<comment type="subcellular location">
    <subcellularLocation>
        <location evidence="1 13">Cell membrane</location>
        <topology evidence="1 13">Multi-pass membrane protein</topology>
    </subcellularLocation>
</comment>
<feature type="domain" description="PLD phosphodiesterase" evidence="15">
    <location>
        <begin position="409"/>
        <end position="436"/>
    </location>
</feature>
<dbReference type="Pfam" id="PF13396">
    <property type="entry name" value="PLDc_N"/>
    <property type="match status" value="1"/>
</dbReference>
<dbReference type="AlphaFoldDB" id="A0A1M5SKA4"/>
<evidence type="ECO:0000256" key="4">
    <source>
        <dbReference type="ARBA" id="ARBA00022679"/>
    </source>
</evidence>
<dbReference type="PANTHER" id="PTHR21248">
    <property type="entry name" value="CARDIOLIPIN SYNTHASE"/>
    <property type="match status" value="1"/>
</dbReference>
<evidence type="ECO:0000256" key="12">
    <source>
        <dbReference type="ARBA" id="ARBA00057569"/>
    </source>
</evidence>
<dbReference type="FunFam" id="3.30.870.10:FF:000014">
    <property type="entry name" value="Cardiolipin synthase"/>
    <property type="match status" value="1"/>
</dbReference>
<evidence type="ECO:0000256" key="3">
    <source>
        <dbReference type="ARBA" id="ARBA00022516"/>
    </source>
</evidence>
<feature type="active site" evidence="13">
    <location>
        <position position="240"/>
    </location>
</feature>
<keyword evidence="17" id="KW-1185">Reference proteome</keyword>
<evidence type="ECO:0000256" key="7">
    <source>
        <dbReference type="ARBA" id="ARBA00022989"/>
    </source>
</evidence>
<dbReference type="EC" id="2.7.8.-" evidence="13 14"/>
<dbReference type="InterPro" id="IPR027379">
    <property type="entry name" value="CLS_N"/>
</dbReference>
<dbReference type="PROSITE" id="PS50035">
    <property type="entry name" value="PLD"/>
    <property type="match status" value="2"/>
</dbReference>
<feature type="active site" evidence="13">
    <location>
        <position position="245"/>
    </location>
</feature>
<feature type="domain" description="PLD phosphodiesterase" evidence="15">
    <location>
        <begin position="233"/>
        <end position="260"/>
    </location>
</feature>
<feature type="transmembrane region" description="Helical" evidence="13">
    <location>
        <begin position="7"/>
        <end position="28"/>
    </location>
</feature>
<accession>A0A1M5SKA4</accession>
<gene>
    <name evidence="16" type="ORF">SAMN02744040_01798</name>
</gene>
<evidence type="ECO:0000256" key="1">
    <source>
        <dbReference type="ARBA" id="ARBA00004651"/>
    </source>
</evidence>
<dbReference type="HAMAP" id="MF_01916">
    <property type="entry name" value="Cardiolipin_synth_Cls"/>
    <property type="match status" value="1"/>
</dbReference>
<feature type="active site" evidence="13">
    <location>
        <position position="238"/>
    </location>
</feature>
<evidence type="ECO:0000256" key="9">
    <source>
        <dbReference type="ARBA" id="ARBA00023136"/>
    </source>
</evidence>
<feature type="active site" evidence="13">
    <location>
        <position position="421"/>
    </location>
</feature>
<dbReference type="STRING" id="1123350.SAMN02744040_01798"/>
<dbReference type="Gene3D" id="3.30.870.10">
    <property type="entry name" value="Endonuclease Chain A"/>
    <property type="match status" value="2"/>
</dbReference>
<dbReference type="PANTHER" id="PTHR21248:SF22">
    <property type="entry name" value="PHOSPHOLIPASE D"/>
    <property type="match status" value="1"/>
</dbReference>
<feature type="active site" evidence="13">
    <location>
        <position position="414"/>
    </location>
</feature>
<dbReference type="InterPro" id="IPR022924">
    <property type="entry name" value="Cardiolipin_synthase"/>
</dbReference>
<dbReference type="InterPro" id="IPR030874">
    <property type="entry name" value="Cardiolipin_synth_Firmi"/>
</dbReference>
<keyword evidence="8 13" id="KW-0443">Lipid metabolism</keyword>
<keyword evidence="10 13" id="KW-0594">Phospholipid biosynthesis</keyword>
<name>A0A1M5SKA4_9FIRM</name>
<keyword evidence="3 13" id="KW-0444">Lipid biosynthesis</keyword>
<keyword evidence="4 13" id="KW-0808">Transferase</keyword>
<keyword evidence="5 13" id="KW-0812">Transmembrane</keyword>
<keyword evidence="7 13" id="KW-1133">Transmembrane helix</keyword>
<comment type="similarity">
    <text evidence="13">Belongs to the phospholipase D family. Cardiolipin synthase subfamily.</text>
</comment>
<dbReference type="GO" id="GO:0005886">
    <property type="term" value="C:plasma membrane"/>
    <property type="evidence" value="ECO:0007669"/>
    <property type="project" value="UniProtKB-SubCell"/>
</dbReference>
<keyword evidence="9 13" id="KW-0472">Membrane</keyword>
<evidence type="ECO:0000256" key="10">
    <source>
        <dbReference type="ARBA" id="ARBA00023209"/>
    </source>
</evidence>
<evidence type="ECO:0000256" key="8">
    <source>
        <dbReference type="ARBA" id="ARBA00023098"/>
    </source>
</evidence>
<dbReference type="Proteomes" id="UP000242520">
    <property type="component" value="Unassembled WGS sequence"/>
</dbReference>
<evidence type="ECO:0000313" key="16">
    <source>
        <dbReference type="EMBL" id="SHH38976.1"/>
    </source>
</evidence>
<comment type="function">
    <text evidence="12 13">Catalyzes the reversible phosphatidyl group transfer from one phosphatidylglycerol molecule to another to form cardiolipin (CL) (diphosphatidylglycerol) and glycerol.</text>
</comment>